<feature type="domain" description="Protein kinase" evidence="13">
    <location>
        <begin position="183"/>
        <end position="457"/>
    </location>
</feature>
<dbReference type="InterPro" id="IPR001245">
    <property type="entry name" value="Ser-Thr/Tyr_kinase_cat_dom"/>
</dbReference>
<comment type="catalytic activity">
    <reaction evidence="10">
        <text>L-seryl-[protein] + ATP = O-phospho-L-seryl-[protein] + ADP + H(+)</text>
        <dbReference type="Rhea" id="RHEA:17989"/>
        <dbReference type="Rhea" id="RHEA-COMP:9863"/>
        <dbReference type="Rhea" id="RHEA-COMP:11604"/>
        <dbReference type="ChEBI" id="CHEBI:15378"/>
        <dbReference type="ChEBI" id="CHEBI:29999"/>
        <dbReference type="ChEBI" id="CHEBI:30616"/>
        <dbReference type="ChEBI" id="CHEBI:83421"/>
        <dbReference type="ChEBI" id="CHEBI:456216"/>
        <dbReference type="EC" id="2.7.11.1"/>
    </reaction>
</comment>
<comment type="caution">
    <text evidence="14">The sequence shown here is derived from an EMBL/GenBank/DDBJ whole genome shotgun (WGS) entry which is preliminary data.</text>
</comment>
<name>A0AAW2V629_9LAMI</name>
<evidence type="ECO:0000256" key="2">
    <source>
        <dbReference type="ARBA" id="ARBA00012513"/>
    </source>
</evidence>
<feature type="region of interest" description="Disordered" evidence="12">
    <location>
        <begin position="509"/>
        <end position="548"/>
    </location>
</feature>
<evidence type="ECO:0000256" key="9">
    <source>
        <dbReference type="ARBA" id="ARBA00047899"/>
    </source>
</evidence>
<dbReference type="PROSITE" id="PS00107">
    <property type="entry name" value="PROTEIN_KINASE_ATP"/>
    <property type="match status" value="2"/>
</dbReference>
<keyword evidence="5" id="KW-0808">Transferase</keyword>
<protein>
    <recommendedName>
        <fullName evidence="2">non-specific serine/threonine protein kinase</fullName>
        <ecNumber evidence="2">2.7.11.1</ecNumber>
    </recommendedName>
</protein>
<dbReference type="SMART" id="SM00220">
    <property type="entry name" value="S_TKc"/>
    <property type="match status" value="2"/>
</dbReference>
<dbReference type="PROSITE" id="PS00108">
    <property type="entry name" value="PROTEIN_KINASE_ST"/>
    <property type="match status" value="2"/>
</dbReference>
<dbReference type="Pfam" id="PF00069">
    <property type="entry name" value="Pkinase"/>
    <property type="match status" value="1"/>
</dbReference>
<dbReference type="Pfam" id="PF07714">
    <property type="entry name" value="PK_Tyr_Ser-Thr"/>
    <property type="match status" value="1"/>
</dbReference>
<dbReference type="FunFam" id="3.30.200.20:FF:000039">
    <property type="entry name" value="receptor-like protein kinase FERONIA"/>
    <property type="match status" value="1"/>
</dbReference>
<keyword evidence="7 14" id="KW-0418">Kinase</keyword>
<dbReference type="Gene3D" id="1.10.510.10">
    <property type="entry name" value="Transferase(Phosphotransferase) domain 1"/>
    <property type="match status" value="2"/>
</dbReference>
<evidence type="ECO:0000256" key="1">
    <source>
        <dbReference type="ARBA" id="ARBA00004236"/>
    </source>
</evidence>
<dbReference type="InterPro" id="IPR050823">
    <property type="entry name" value="Plant_Ser_Thr_Prot_Kinase"/>
</dbReference>
<dbReference type="PANTHER" id="PTHR45621">
    <property type="entry name" value="OS01G0588500 PROTEIN-RELATED"/>
    <property type="match status" value="1"/>
</dbReference>
<keyword evidence="4" id="KW-0723">Serine/threonine-protein kinase</keyword>
<dbReference type="FunFam" id="1.10.510.10:FF:000051">
    <property type="entry name" value="Receptor-like serine/threonine-protein kinase ALE2"/>
    <property type="match status" value="1"/>
</dbReference>
<organism evidence="14">
    <name type="scientific">Sesamum latifolium</name>
    <dbReference type="NCBI Taxonomy" id="2727402"/>
    <lineage>
        <taxon>Eukaryota</taxon>
        <taxon>Viridiplantae</taxon>
        <taxon>Streptophyta</taxon>
        <taxon>Embryophyta</taxon>
        <taxon>Tracheophyta</taxon>
        <taxon>Spermatophyta</taxon>
        <taxon>Magnoliopsida</taxon>
        <taxon>eudicotyledons</taxon>
        <taxon>Gunneridae</taxon>
        <taxon>Pentapetalae</taxon>
        <taxon>asterids</taxon>
        <taxon>lamiids</taxon>
        <taxon>Lamiales</taxon>
        <taxon>Pedaliaceae</taxon>
        <taxon>Sesamum</taxon>
    </lineage>
</organism>
<comment type="catalytic activity">
    <reaction evidence="9">
        <text>L-threonyl-[protein] + ATP = O-phospho-L-threonyl-[protein] + ADP + H(+)</text>
        <dbReference type="Rhea" id="RHEA:46608"/>
        <dbReference type="Rhea" id="RHEA-COMP:11060"/>
        <dbReference type="Rhea" id="RHEA-COMP:11605"/>
        <dbReference type="ChEBI" id="CHEBI:15378"/>
        <dbReference type="ChEBI" id="CHEBI:30013"/>
        <dbReference type="ChEBI" id="CHEBI:30616"/>
        <dbReference type="ChEBI" id="CHEBI:61977"/>
        <dbReference type="ChEBI" id="CHEBI:456216"/>
        <dbReference type="EC" id="2.7.11.1"/>
    </reaction>
</comment>
<feature type="binding site" evidence="11">
    <location>
        <position position="716"/>
    </location>
    <ligand>
        <name>ATP</name>
        <dbReference type="ChEBI" id="CHEBI:30616"/>
    </ligand>
</feature>
<evidence type="ECO:0000256" key="11">
    <source>
        <dbReference type="PROSITE-ProRule" id="PRU10141"/>
    </source>
</evidence>
<gene>
    <name evidence="14" type="ORF">Slati_3322500</name>
</gene>
<comment type="subcellular location">
    <subcellularLocation>
        <location evidence="1">Cell membrane</location>
    </subcellularLocation>
</comment>
<dbReference type="Gene3D" id="3.30.200.20">
    <property type="entry name" value="Phosphorylase Kinase, domain 1"/>
    <property type="match status" value="2"/>
</dbReference>
<evidence type="ECO:0000256" key="10">
    <source>
        <dbReference type="ARBA" id="ARBA00048679"/>
    </source>
</evidence>
<dbReference type="EC" id="2.7.11.1" evidence="2"/>
<dbReference type="FunFam" id="1.10.510.10:FF:000095">
    <property type="entry name" value="protein STRUBBELIG-RECEPTOR FAMILY 8"/>
    <property type="match status" value="1"/>
</dbReference>
<proteinExistence type="predicted"/>
<dbReference type="PROSITE" id="PS50011">
    <property type="entry name" value="PROTEIN_KINASE_DOM"/>
    <property type="match status" value="2"/>
</dbReference>
<dbReference type="GO" id="GO:0004674">
    <property type="term" value="F:protein serine/threonine kinase activity"/>
    <property type="evidence" value="ECO:0007669"/>
    <property type="project" value="UniProtKB-KW"/>
</dbReference>
<dbReference type="FunFam" id="3.30.200.20:FF:000228">
    <property type="entry name" value="Serine/threonine-protein kinase BIK1"/>
    <property type="match status" value="1"/>
</dbReference>
<dbReference type="InterPro" id="IPR011009">
    <property type="entry name" value="Kinase-like_dom_sf"/>
</dbReference>
<dbReference type="GO" id="GO:0005886">
    <property type="term" value="C:plasma membrane"/>
    <property type="evidence" value="ECO:0007669"/>
    <property type="project" value="UniProtKB-SubCell"/>
</dbReference>
<keyword evidence="3" id="KW-0472">Membrane</keyword>
<reference evidence="14" key="1">
    <citation type="submission" date="2020-06" db="EMBL/GenBank/DDBJ databases">
        <authorList>
            <person name="Li T."/>
            <person name="Hu X."/>
            <person name="Zhang T."/>
            <person name="Song X."/>
            <person name="Zhang H."/>
            <person name="Dai N."/>
            <person name="Sheng W."/>
            <person name="Hou X."/>
            <person name="Wei L."/>
        </authorList>
    </citation>
    <scope>NUCLEOTIDE SEQUENCE</scope>
    <source>
        <strain evidence="14">KEN1</strain>
        <tissue evidence="14">Leaf</tissue>
    </source>
</reference>
<evidence type="ECO:0000256" key="4">
    <source>
        <dbReference type="ARBA" id="ARBA00022527"/>
    </source>
</evidence>
<reference evidence="14" key="2">
    <citation type="journal article" date="2024" name="Plant">
        <title>Genomic evolution and insights into agronomic trait innovations of Sesamum species.</title>
        <authorList>
            <person name="Miao H."/>
            <person name="Wang L."/>
            <person name="Qu L."/>
            <person name="Liu H."/>
            <person name="Sun Y."/>
            <person name="Le M."/>
            <person name="Wang Q."/>
            <person name="Wei S."/>
            <person name="Zheng Y."/>
            <person name="Lin W."/>
            <person name="Duan Y."/>
            <person name="Cao H."/>
            <person name="Xiong S."/>
            <person name="Wang X."/>
            <person name="Wei L."/>
            <person name="Li C."/>
            <person name="Ma Q."/>
            <person name="Ju M."/>
            <person name="Zhao R."/>
            <person name="Li G."/>
            <person name="Mu C."/>
            <person name="Tian Q."/>
            <person name="Mei H."/>
            <person name="Zhang T."/>
            <person name="Gao T."/>
            <person name="Zhang H."/>
        </authorList>
    </citation>
    <scope>NUCLEOTIDE SEQUENCE</scope>
    <source>
        <strain evidence="14">KEN1</strain>
    </source>
</reference>
<dbReference type="InterPro" id="IPR017441">
    <property type="entry name" value="Protein_kinase_ATP_BS"/>
</dbReference>
<evidence type="ECO:0000256" key="12">
    <source>
        <dbReference type="SAM" id="MobiDB-lite"/>
    </source>
</evidence>
<dbReference type="GO" id="GO:0005524">
    <property type="term" value="F:ATP binding"/>
    <property type="evidence" value="ECO:0007669"/>
    <property type="project" value="UniProtKB-UniRule"/>
</dbReference>
<feature type="domain" description="Protein kinase" evidence="13">
    <location>
        <begin position="679"/>
        <end position="963"/>
    </location>
</feature>
<evidence type="ECO:0000256" key="7">
    <source>
        <dbReference type="ARBA" id="ARBA00022777"/>
    </source>
</evidence>
<keyword evidence="3" id="KW-1003">Cell membrane</keyword>
<keyword evidence="6 11" id="KW-0547">Nucleotide-binding</keyword>
<dbReference type="CDD" id="cd14066">
    <property type="entry name" value="STKc_IRAK"/>
    <property type="match status" value="2"/>
</dbReference>
<evidence type="ECO:0000256" key="8">
    <source>
        <dbReference type="ARBA" id="ARBA00022840"/>
    </source>
</evidence>
<evidence type="ECO:0000256" key="5">
    <source>
        <dbReference type="ARBA" id="ARBA00022679"/>
    </source>
</evidence>
<evidence type="ECO:0000313" key="14">
    <source>
        <dbReference type="EMBL" id="KAL0422996.1"/>
    </source>
</evidence>
<feature type="binding site" evidence="11">
    <location>
        <position position="212"/>
    </location>
    <ligand>
        <name>ATP</name>
        <dbReference type="ChEBI" id="CHEBI:30616"/>
    </ligand>
</feature>
<evidence type="ECO:0000256" key="3">
    <source>
        <dbReference type="ARBA" id="ARBA00022475"/>
    </source>
</evidence>
<accession>A0AAW2V629</accession>
<keyword evidence="8 11" id="KW-0067">ATP-binding</keyword>
<evidence type="ECO:0000256" key="6">
    <source>
        <dbReference type="ARBA" id="ARBA00022741"/>
    </source>
</evidence>
<dbReference type="InterPro" id="IPR000719">
    <property type="entry name" value="Prot_kinase_dom"/>
</dbReference>
<dbReference type="AlphaFoldDB" id="A0AAW2V629"/>
<dbReference type="EMBL" id="JACGWN010000011">
    <property type="protein sequence ID" value="KAL0422996.1"/>
    <property type="molecule type" value="Genomic_DNA"/>
</dbReference>
<sequence>MNNNITIWKVSVDVGFSYLVRLHFSEIGLKIAETAHNHFLLLINHMVVSTRADILQARPLQGVLCDEFTVGVGHGPLEGFEIFKLSNHDNSLASPSPLPPPPPPTPDSTFNPIQISFRLLGPTNSIATVVITVICLLNVIVHILQQNQGANFADDDENKPSARAQRLCRRFSLAEIQSATENFNDAFVIGKGGFGKVYKGLIDKGKQTVAIKRLKSNSRQGKREFWTEIEMLSELRHVNLVSLIGYCNEHREMILVYEYIPFGTLADHLYKLARKTNIFPSLSWKRRLSICIGAGRGLDYLHTGHGIIHRDVKASNILLDENFGAKVSDFGLAKTESGGVASTNLKGTFGYFDPDYFRTRKLTTKSDTYSFGVVLLEVLCGRQAVEPWVEEDKRSLTMWARDNISKGEVDQIVDPSLSGEISQDSLKAFLRVAERCLHDEPKKRPTMAHVVINLEFALEQQENAKSLVPNQIISIPNVFPFTAEAQQENVNTLVPNNRTKVAGVLPQQEKAKPLVPNETKDAESVMPCTDKTQQEEAKSSLPNEITSFADPLPFSDRTICKVSQRQLTMDSSNVQSGTPTPKEEVNSKMINAGKKDWGKTTMHKLSRLMPWDAFWNTGKPSKKKGLVSVSVSAPISHRRGNMTLRGSTDSEKKISGTVFPSPNLSIFLFSELKAATINFSNDRVLGEGGFGRVYKGLLKGKSSTKMGSGSLIAVKKLNHGSMQGVEQWQNEVNFLGRLSHPNLVKLLGYCWEDKEQMLVYEFMQKGSLDMHLFRRGSDIEPLPWDVRLKILIGAARGLAFLHALDAKVVYRDFKTSNILLDESYHAKLSDFGLAKLGPRPDCTHVSTRVMGTMGYAAPEYVATGHLYVKSDVYGFGVVVVEMLTGLRALDAQRSSVKQNLVDWIKPYLGKRSKLKMVMDWGLEGRYPSRCALQIGELALNCLENEPKKRPSAQEIAETLEEWMHQHQRKLDSLEYDLVSRVLLCNMYMMMSIKRDMGNMYLIS</sequence>
<dbReference type="InterPro" id="IPR008271">
    <property type="entry name" value="Ser/Thr_kinase_AS"/>
</dbReference>
<evidence type="ECO:0000259" key="13">
    <source>
        <dbReference type="PROSITE" id="PS50011"/>
    </source>
</evidence>
<dbReference type="SUPFAM" id="SSF56112">
    <property type="entry name" value="Protein kinase-like (PK-like)"/>
    <property type="match status" value="2"/>
</dbReference>